<proteinExistence type="inferred from homology"/>
<feature type="binding site" evidence="7">
    <location>
        <position position="130"/>
    </location>
    <ligand>
        <name>Zn(2+)</name>
        <dbReference type="ChEBI" id="CHEBI:29105"/>
    </ligand>
</feature>
<keyword evidence="4 7" id="KW-0862">Zinc</keyword>
<dbReference type="Gene3D" id="3.40.50.620">
    <property type="entry name" value="HUPs"/>
    <property type="match status" value="1"/>
</dbReference>
<dbReference type="NCBIfam" id="TIGR03838">
    <property type="entry name" value="queuosine_YadB"/>
    <property type="match status" value="1"/>
</dbReference>
<keyword evidence="2 7" id="KW-0479">Metal-binding</keyword>
<feature type="binding site" evidence="7">
    <location>
        <position position="155"/>
    </location>
    <ligand>
        <name>Zn(2+)</name>
        <dbReference type="ChEBI" id="CHEBI:29105"/>
    </ligand>
</feature>
<comment type="cofactor">
    <cofactor evidence="7">
        <name>Zn(2+)</name>
        <dbReference type="ChEBI" id="CHEBI:29105"/>
    </cofactor>
    <text evidence="7">Binds 1 zinc ion per subunit.</text>
</comment>
<feature type="domain" description="Glutamyl/glutaminyl-tRNA synthetase class Ib catalytic" evidence="9">
    <location>
        <begin position="25"/>
        <end position="304"/>
    </location>
</feature>
<comment type="caution">
    <text evidence="10">The sequence shown here is derived from an EMBL/GenBank/DDBJ whole genome shotgun (WGS) entry which is preliminary data.</text>
</comment>
<accession>A0A8G2C7J9</accession>
<feature type="short sequence motif" description="'KMSKS' region" evidence="7">
    <location>
        <begin position="272"/>
        <end position="276"/>
    </location>
</feature>
<evidence type="ECO:0000256" key="3">
    <source>
        <dbReference type="ARBA" id="ARBA00022741"/>
    </source>
</evidence>
<keyword evidence="8" id="KW-0648">Protein biosynthesis</keyword>
<dbReference type="InterPro" id="IPR022380">
    <property type="entry name" value="Glu-Q_tRNA(Asp)_Synthase"/>
</dbReference>
<evidence type="ECO:0000259" key="9">
    <source>
        <dbReference type="Pfam" id="PF00749"/>
    </source>
</evidence>
<dbReference type="InterPro" id="IPR049940">
    <property type="entry name" value="GluQ/Sye"/>
</dbReference>
<keyword evidence="5 7" id="KW-0067">ATP-binding</keyword>
<dbReference type="GO" id="GO:0005829">
    <property type="term" value="C:cytosol"/>
    <property type="evidence" value="ECO:0007669"/>
    <property type="project" value="TreeGrafter"/>
</dbReference>
<reference evidence="10 11" key="1">
    <citation type="submission" date="2016-11" db="EMBL/GenBank/DDBJ databases">
        <authorList>
            <person name="Varghese N."/>
            <person name="Submissions S."/>
        </authorList>
    </citation>
    <scope>NUCLEOTIDE SEQUENCE [LARGE SCALE GENOMIC DNA]</scope>
    <source>
        <strain evidence="10 11">DSM 17919</strain>
    </source>
</reference>
<dbReference type="EC" id="6.1.1.-" evidence="7"/>
<dbReference type="GO" id="GO:0008270">
    <property type="term" value="F:zinc ion binding"/>
    <property type="evidence" value="ECO:0007669"/>
    <property type="project" value="UniProtKB-UniRule"/>
</dbReference>
<keyword evidence="3 7" id="KW-0547">Nucleotide-binding</keyword>
<sequence>MSSLSNLAKIAAEICPAGTSPHCTVKGRFAPSPTGYMHLGNAWSFLVCWLAARAKNGRLVLRIEDIDPDRSKPEFVDGIIEDLKWLGLDWDEGVDIGGEYEPYTQSESTLLYSRVIEALQKDGLVYPCYCTRKELRSLASAPHLSDYGSAYPELCLHLSEEERGEREAAGRRSSMRLHCEKTEIGFTDALHGDCCMSWKECGGDFPLKRSDGVFAYQLAVVVDDMRQGITQVVRGEDILHCTPRQVYLYELFGCTPPEYIHLPLVVDHEGERLAKRHRHFELCKMREDGISAEAVVGYLAYLGGLTPTCQKMSVRKLLDTFSIGQINTNALQLEKDVIERLKGLSNAC</sequence>
<feature type="binding site" evidence="7">
    <location>
        <position position="275"/>
    </location>
    <ligand>
        <name>ATP</name>
        <dbReference type="ChEBI" id="CHEBI:30616"/>
    </ligand>
</feature>
<evidence type="ECO:0000313" key="11">
    <source>
        <dbReference type="Proteomes" id="UP000184001"/>
    </source>
</evidence>
<dbReference type="HAMAP" id="MF_01428">
    <property type="entry name" value="Glu_Q_tRNA_synth"/>
    <property type="match status" value="1"/>
</dbReference>
<dbReference type="Pfam" id="PF00749">
    <property type="entry name" value="tRNA-synt_1c"/>
    <property type="match status" value="1"/>
</dbReference>
<feature type="binding site" evidence="7">
    <location>
        <position position="216"/>
    </location>
    <ligand>
        <name>L-glutamate</name>
        <dbReference type="ChEBI" id="CHEBI:29985"/>
    </ligand>
</feature>
<dbReference type="Proteomes" id="UP000184001">
    <property type="component" value="Unassembled WGS sequence"/>
</dbReference>
<feature type="binding site" evidence="7">
    <location>
        <position position="151"/>
    </location>
    <ligand>
        <name>Zn(2+)</name>
        <dbReference type="ChEBI" id="CHEBI:29105"/>
    </ligand>
</feature>
<feature type="binding site" evidence="7">
    <location>
        <begin position="28"/>
        <end position="32"/>
    </location>
    <ligand>
        <name>L-glutamate</name>
        <dbReference type="ChEBI" id="CHEBI:29985"/>
    </ligand>
</feature>
<protein>
    <recommendedName>
        <fullName evidence="7">Glutamyl-Q tRNA(Asp) synthetase</fullName>
        <shortName evidence="7">Glu-Q-RSs</shortName>
        <ecNumber evidence="7">6.1.1.-</ecNumber>
    </recommendedName>
</protein>
<dbReference type="NCBIfam" id="NF004314">
    <property type="entry name" value="PRK05710.1-3"/>
    <property type="match status" value="1"/>
</dbReference>
<dbReference type="GO" id="GO:0004818">
    <property type="term" value="F:glutamate-tRNA ligase activity"/>
    <property type="evidence" value="ECO:0007669"/>
    <property type="project" value="TreeGrafter"/>
</dbReference>
<evidence type="ECO:0000256" key="1">
    <source>
        <dbReference type="ARBA" id="ARBA00022598"/>
    </source>
</evidence>
<keyword evidence="1 7" id="KW-0436">Ligase</keyword>
<keyword evidence="6 7" id="KW-0030">Aminoacyl-tRNA synthetase</keyword>
<dbReference type="GO" id="GO:0006400">
    <property type="term" value="P:tRNA modification"/>
    <property type="evidence" value="ECO:0007669"/>
    <property type="project" value="InterPro"/>
</dbReference>
<feature type="binding site" evidence="7">
    <location>
        <position position="64"/>
    </location>
    <ligand>
        <name>L-glutamate</name>
        <dbReference type="ChEBI" id="CHEBI:29985"/>
    </ligand>
</feature>
<feature type="binding site" evidence="7">
    <location>
        <position position="234"/>
    </location>
    <ligand>
        <name>L-glutamate</name>
        <dbReference type="ChEBI" id="CHEBI:29985"/>
    </ligand>
</feature>
<evidence type="ECO:0000256" key="5">
    <source>
        <dbReference type="ARBA" id="ARBA00022840"/>
    </source>
</evidence>
<dbReference type="InterPro" id="IPR020058">
    <property type="entry name" value="Glu/Gln-tRNA-synth_Ib_cat-dom"/>
</dbReference>
<gene>
    <name evidence="7" type="primary">gluQ</name>
    <name evidence="10" type="ORF">SAMN05660830_00586</name>
</gene>
<evidence type="ECO:0000256" key="4">
    <source>
        <dbReference type="ARBA" id="ARBA00022833"/>
    </source>
</evidence>
<dbReference type="GO" id="GO:0006424">
    <property type="term" value="P:glutamyl-tRNA aminoacylation"/>
    <property type="evidence" value="ECO:0007669"/>
    <property type="project" value="InterPro"/>
</dbReference>
<dbReference type="InterPro" id="IPR001412">
    <property type="entry name" value="aa-tRNA-synth_I_CS"/>
</dbReference>
<comment type="function">
    <text evidence="7">Catalyzes the tRNA-independent activation of glutamate in presence of ATP and the subsequent transfer of glutamate onto a tRNA(Asp). Glutamate is transferred on the 2-amino-5-(4,5-dihydroxy-2-cyclopenten-1-yl) moiety of the queuosine in the wobble position of the QUC anticodon.</text>
</comment>
<dbReference type="AlphaFoldDB" id="A0A8G2C7J9"/>
<evidence type="ECO:0000256" key="2">
    <source>
        <dbReference type="ARBA" id="ARBA00022723"/>
    </source>
</evidence>
<dbReference type="SUPFAM" id="SSF52374">
    <property type="entry name" value="Nucleotidylyl transferase"/>
    <property type="match status" value="1"/>
</dbReference>
<dbReference type="PANTHER" id="PTHR43311:SF1">
    <property type="entry name" value="GLUTAMYL-Q TRNA(ASP) SYNTHETASE"/>
    <property type="match status" value="1"/>
</dbReference>
<dbReference type="EMBL" id="FQZR01000002">
    <property type="protein sequence ID" value="SHI65700.1"/>
    <property type="molecule type" value="Genomic_DNA"/>
</dbReference>
<dbReference type="InterPro" id="IPR014729">
    <property type="entry name" value="Rossmann-like_a/b/a_fold"/>
</dbReference>
<dbReference type="RefSeq" id="WP_020001712.1">
    <property type="nucleotide sequence ID" value="NZ_CP192219.1"/>
</dbReference>
<dbReference type="NCBIfam" id="NF004315">
    <property type="entry name" value="PRK05710.1-4"/>
    <property type="match status" value="1"/>
</dbReference>
<evidence type="ECO:0000256" key="8">
    <source>
        <dbReference type="RuleBase" id="RU363037"/>
    </source>
</evidence>
<evidence type="ECO:0000256" key="7">
    <source>
        <dbReference type="HAMAP-Rule" id="MF_01428"/>
    </source>
</evidence>
<name>A0A8G2C7J9_9BACT</name>
<evidence type="ECO:0000313" key="10">
    <source>
        <dbReference type="EMBL" id="SHI65700.1"/>
    </source>
</evidence>
<dbReference type="GO" id="GO:0005524">
    <property type="term" value="F:ATP binding"/>
    <property type="evidence" value="ECO:0007669"/>
    <property type="project" value="UniProtKB-KW"/>
</dbReference>
<feature type="short sequence motif" description="'HIGH' region" evidence="7">
    <location>
        <begin position="31"/>
        <end position="41"/>
    </location>
</feature>
<organism evidence="10 11">
    <name type="scientific">Halodesulfovibrio aestuarii</name>
    <dbReference type="NCBI Taxonomy" id="126333"/>
    <lineage>
        <taxon>Bacteria</taxon>
        <taxon>Pseudomonadati</taxon>
        <taxon>Thermodesulfobacteriota</taxon>
        <taxon>Desulfovibrionia</taxon>
        <taxon>Desulfovibrionales</taxon>
        <taxon>Desulfovibrionaceae</taxon>
        <taxon>Halodesulfovibrio</taxon>
    </lineage>
</organism>
<feature type="binding site" evidence="7">
    <location>
        <position position="128"/>
    </location>
    <ligand>
        <name>Zn(2+)</name>
        <dbReference type="ChEBI" id="CHEBI:29105"/>
    </ligand>
</feature>
<dbReference type="PROSITE" id="PS00178">
    <property type="entry name" value="AA_TRNA_LIGASE_I"/>
    <property type="match status" value="1"/>
</dbReference>
<comment type="similarity">
    <text evidence="7">Belongs to the class-I aminoacyl-tRNA synthetase family. GluQ subfamily.</text>
</comment>
<dbReference type="PANTHER" id="PTHR43311">
    <property type="entry name" value="GLUTAMATE--TRNA LIGASE"/>
    <property type="match status" value="1"/>
</dbReference>
<evidence type="ECO:0000256" key="6">
    <source>
        <dbReference type="ARBA" id="ARBA00023146"/>
    </source>
</evidence>
<dbReference type="InterPro" id="IPR000924">
    <property type="entry name" value="Glu/Gln-tRNA-synth"/>
</dbReference>
<dbReference type="PRINTS" id="PR00987">
    <property type="entry name" value="TRNASYNTHGLU"/>
</dbReference>